<reference evidence="8" key="1">
    <citation type="submission" date="2022-07" db="EMBL/GenBank/DDBJ databases">
        <title>Fungi with potential for degradation of polypropylene.</title>
        <authorList>
            <person name="Gostincar C."/>
        </authorList>
    </citation>
    <scope>NUCLEOTIDE SEQUENCE</scope>
    <source>
        <strain evidence="8">EXF-13308</strain>
    </source>
</reference>
<dbReference type="AlphaFoldDB" id="A0AA38RQX8"/>
<proteinExistence type="predicted"/>
<dbReference type="PANTHER" id="PTHR43791">
    <property type="entry name" value="PERMEASE-RELATED"/>
    <property type="match status" value="1"/>
</dbReference>
<comment type="subcellular location">
    <subcellularLocation>
        <location evidence="1">Membrane</location>
        <topology evidence="1">Multi-pass membrane protein</topology>
    </subcellularLocation>
</comment>
<protein>
    <submittedName>
        <fullName evidence="8">MFS general substrate transporter</fullName>
    </submittedName>
</protein>
<evidence type="ECO:0000313" key="9">
    <source>
        <dbReference type="Proteomes" id="UP001174694"/>
    </source>
</evidence>
<feature type="transmembrane region" description="Helical" evidence="7">
    <location>
        <begin position="236"/>
        <end position="260"/>
    </location>
</feature>
<keyword evidence="9" id="KW-1185">Reference proteome</keyword>
<sequence>MADTTDKAPQTGTLPAVGTLDRPLSGEQFGEKIDEKEAAAATDVEGVTDVTNGEIFDESEFTEEQYKKLTRKIDLYLIPLMFYCYSIQQTDKTSISTQALFNIREDTHMVGQDYQWLTTIFYLTYLVGEFPSNYLLQRFKMGRLLSIYMLCWAICVTCISAAQTWSQLMALRALQGFFECAISPGFLYITGLWYRTEEHANRALIWQASEYILSICTQLMMYGIAKHAASHGGLAAWRSISLFLGCATLAGAVACFFLLGTPSEVRWLSKEEKRMAMARVAKNKSGHDATGAKWSWPQVAEAFKDPQMWFSFLNAFLNNVPNGGFTTFSTLIYTSFGFNSWQTILYGLPRNGVGFLCFIGVSIYLRHFRNHRLWLMVLSCIISFIGLLALSLLPNDHAHEWIKWGLYLMTVVFAFAIFVAWTLIPSNVAGGTKKTVVSSMTFIGYCVGNMVGSQVFRTDDAPRYVKGTVACCIALGLETVLLVLWRLWYMYENRRRDRLAAESGLSKEEQERLGREMGEKDLTDWQNPYFRYSM</sequence>
<dbReference type="Pfam" id="PF07690">
    <property type="entry name" value="MFS_1"/>
    <property type="match status" value="1"/>
</dbReference>
<keyword evidence="5 7" id="KW-0472">Membrane</keyword>
<dbReference type="Gene3D" id="1.20.1250.20">
    <property type="entry name" value="MFS general substrate transporter like domains"/>
    <property type="match status" value="2"/>
</dbReference>
<evidence type="ECO:0000256" key="7">
    <source>
        <dbReference type="SAM" id="Phobius"/>
    </source>
</evidence>
<feature type="transmembrane region" description="Helical" evidence="7">
    <location>
        <begin position="436"/>
        <end position="455"/>
    </location>
</feature>
<evidence type="ECO:0000256" key="5">
    <source>
        <dbReference type="ARBA" id="ARBA00023136"/>
    </source>
</evidence>
<comment type="caution">
    <text evidence="8">The sequence shown here is derived from an EMBL/GenBank/DDBJ whole genome shotgun (WGS) entry which is preliminary data.</text>
</comment>
<gene>
    <name evidence="8" type="ORF">NKR23_g1135</name>
</gene>
<feature type="transmembrane region" description="Helical" evidence="7">
    <location>
        <begin position="203"/>
        <end position="224"/>
    </location>
</feature>
<dbReference type="InterPro" id="IPR036259">
    <property type="entry name" value="MFS_trans_sf"/>
</dbReference>
<feature type="transmembrane region" description="Helical" evidence="7">
    <location>
        <begin position="467"/>
        <end position="489"/>
    </location>
</feature>
<evidence type="ECO:0000313" key="8">
    <source>
        <dbReference type="EMBL" id="KAJ9156528.1"/>
    </source>
</evidence>
<dbReference type="SUPFAM" id="SSF103473">
    <property type="entry name" value="MFS general substrate transporter"/>
    <property type="match status" value="1"/>
</dbReference>
<keyword evidence="2" id="KW-0813">Transport</keyword>
<feature type="transmembrane region" description="Helical" evidence="7">
    <location>
        <begin position="404"/>
        <end position="424"/>
    </location>
</feature>
<evidence type="ECO:0000256" key="4">
    <source>
        <dbReference type="ARBA" id="ARBA00022989"/>
    </source>
</evidence>
<accession>A0AA38RQX8</accession>
<feature type="transmembrane region" description="Helical" evidence="7">
    <location>
        <begin position="373"/>
        <end position="392"/>
    </location>
</feature>
<organism evidence="8 9">
    <name type="scientific">Pleurostoma richardsiae</name>
    <dbReference type="NCBI Taxonomy" id="41990"/>
    <lineage>
        <taxon>Eukaryota</taxon>
        <taxon>Fungi</taxon>
        <taxon>Dikarya</taxon>
        <taxon>Ascomycota</taxon>
        <taxon>Pezizomycotina</taxon>
        <taxon>Sordariomycetes</taxon>
        <taxon>Sordariomycetidae</taxon>
        <taxon>Calosphaeriales</taxon>
        <taxon>Pleurostomataceae</taxon>
        <taxon>Pleurostoma</taxon>
    </lineage>
</organism>
<evidence type="ECO:0000256" key="1">
    <source>
        <dbReference type="ARBA" id="ARBA00004141"/>
    </source>
</evidence>
<evidence type="ECO:0000256" key="2">
    <source>
        <dbReference type="ARBA" id="ARBA00022448"/>
    </source>
</evidence>
<evidence type="ECO:0000256" key="6">
    <source>
        <dbReference type="SAM" id="MobiDB-lite"/>
    </source>
</evidence>
<dbReference type="Proteomes" id="UP001174694">
    <property type="component" value="Unassembled WGS sequence"/>
</dbReference>
<dbReference type="InterPro" id="IPR011701">
    <property type="entry name" value="MFS"/>
</dbReference>
<feature type="transmembrane region" description="Helical" evidence="7">
    <location>
        <begin position="144"/>
        <end position="162"/>
    </location>
</feature>
<dbReference type="PANTHER" id="PTHR43791:SF7">
    <property type="entry name" value="MAJOR FACILITATOR SUPERFAMILY (MFS) PROFILE DOMAIN-CONTAINING PROTEIN"/>
    <property type="match status" value="1"/>
</dbReference>
<name>A0AA38RQX8_9PEZI</name>
<dbReference type="GO" id="GO:0016020">
    <property type="term" value="C:membrane"/>
    <property type="evidence" value="ECO:0007669"/>
    <property type="project" value="UniProtKB-SubCell"/>
</dbReference>
<feature type="transmembrane region" description="Helical" evidence="7">
    <location>
        <begin position="174"/>
        <end position="194"/>
    </location>
</feature>
<keyword evidence="3 7" id="KW-0812">Transmembrane</keyword>
<feature type="region of interest" description="Disordered" evidence="6">
    <location>
        <begin position="1"/>
        <end position="23"/>
    </location>
</feature>
<dbReference type="GO" id="GO:0022857">
    <property type="term" value="F:transmembrane transporter activity"/>
    <property type="evidence" value="ECO:0007669"/>
    <property type="project" value="InterPro"/>
</dbReference>
<keyword evidence="4 7" id="KW-1133">Transmembrane helix</keyword>
<evidence type="ECO:0000256" key="3">
    <source>
        <dbReference type="ARBA" id="ARBA00022692"/>
    </source>
</evidence>
<dbReference type="EMBL" id="JANBVO010000002">
    <property type="protein sequence ID" value="KAJ9156528.1"/>
    <property type="molecule type" value="Genomic_DNA"/>
</dbReference>